<accession>A0ABS0RCC2</accession>
<dbReference type="InterPro" id="IPR011528">
    <property type="entry name" value="NERD"/>
</dbReference>
<reference evidence="2 3" key="1">
    <citation type="submission" date="2020-12" db="EMBL/GenBank/DDBJ databases">
        <authorList>
            <person name="Kusuma A.B."/>
            <person name="Nouioui I."/>
            <person name="Goodfellow M."/>
        </authorList>
    </citation>
    <scope>NUCLEOTIDE SEQUENCE [LARGE SCALE GENOMIC DNA]</scope>
    <source>
        <strain evidence="2 3">DSM 41764</strain>
    </source>
</reference>
<protein>
    <submittedName>
        <fullName evidence="2">NERD domain-containing protein</fullName>
    </submittedName>
</protein>
<dbReference type="RefSeq" id="WP_198277759.1">
    <property type="nucleotide sequence ID" value="NZ_BAAAIF010000018.1"/>
</dbReference>
<sequence>MSTKNSAQARADTLRAAQQPTGRWARLKARFGFAASLSAEAASEIAAWDAGAEGERRTAELLRALGPEGWYGLYDRQVPEADVANCDFFLVAPSGRVFTTDAKLWSRDFVVHAVNGRLFHGELHYGRVIRSVKYETRQIERALRKELGARVPVTALIAMHNAPVSGGGFTLDGIRVVPADRLLSVLRSLAGPPDPARAATVAAAADRVLPRYTEEGTR</sequence>
<name>A0ABS0RCC2_9ACTN</name>
<proteinExistence type="predicted"/>
<evidence type="ECO:0000259" key="1">
    <source>
        <dbReference type="Pfam" id="PF08378"/>
    </source>
</evidence>
<feature type="domain" description="NERD" evidence="1">
    <location>
        <begin position="50"/>
        <end position="159"/>
    </location>
</feature>
<dbReference type="Pfam" id="PF08378">
    <property type="entry name" value="NERD"/>
    <property type="match status" value="1"/>
</dbReference>
<keyword evidence="3" id="KW-1185">Reference proteome</keyword>
<gene>
    <name evidence="2" type="ORF">JBF12_17495</name>
</gene>
<dbReference type="EMBL" id="JAEEAQ010000146">
    <property type="protein sequence ID" value="MBI0314753.1"/>
    <property type="molecule type" value="Genomic_DNA"/>
</dbReference>
<dbReference type="Proteomes" id="UP000638849">
    <property type="component" value="Unassembled WGS sequence"/>
</dbReference>
<organism evidence="2 3">
    <name type="scientific">Streptomyces javensis</name>
    <dbReference type="NCBI Taxonomy" id="114698"/>
    <lineage>
        <taxon>Bacteria</taxon>
        <taxon>Bacillati</taxon>
        <taxon>Actinomycetota</taxon>
        <taxon>Actinomycetes</taxon>
        <taxon>Kitasatosporales</taxon>
        <taxon>Streptomycetaceae</taxon>
        <taxon>Streptomyces</taxon>
        <taxon>Streptomyces violaceusniger group</taxon>
    </lineage>
</organism>
<comment type="caution">
    <text evidence="2">The sequence shown here is derived from an EMBL/GenBank/DDBJ whole genome shotgun (WGS) entry which is preliminary data.</text>
</comment>
<evidence type="ECO:0000313" key="3">
    <source>
        <dbReference type="Proteomes" id="UP000638849"/>
    </source>
</evidence>
<evidence type="ECO:0000313" key="2">
    <source>
        <dbReference type="EMBL" id="MBI0314753.1"/>
    </source>
</evidence>